<dbReference type="EMBL" id="FJOG01000010">
    <property type="protein sequence ID" value="CZR57530.1"/>
    <property type="molecule type" value="Genomic_DNA"/>
</dbReference>
<sequence length="164" mass="16957">MSPHDENPPSVAAGGPSTSKVPSSIVQQKPAKSPHGLKPMLRARYPHETPRSAYPSASTPIPSNCMQYLGPTPGGPGVLAAPTPAQPNIGAPLGVQNHPTKAGALGGDGAGDTAGLHPSESTGERGTSKRKASLGDRLAEFRDRLMKRKKSDCKGPGPKKEDEQ</sequence>
<evidence type="ECO:0000313" key="3">
    <source>
        <dbReference type="Proteomes" id="UP000184330"/>
    </source>
</evidence>
<accession>A0A1L7WXN0</accession>
<reference evidence="2 3" key="1">
    <citation type="submission" date="2016-03" db="EMBL/GenBank/DDBJ databases">
        <authorList>
            <person name="Ploux O."/>
        </authorList>
    </citation>
    <scope>NUCLEOTIDE SEQUENCE [LARGE SCALE GENOMIC DNA]</scope>
    <source>
        <strain evidence="2 3">UAMH 11012</strain>
    </source>
</reference>
<feature type="compositionally biased region" description="Basic and acidic residues" evidence="1">
    <location>
        <begin position="122"/>
        <end position="144"/>
    </location>
</feature>
<evidence type="ECO:0000256" key="1">
    <source>
        <dbReference type="SAM" id="MobiDB-lite"/>
    </source>
</evidence>
<feature type="region of interest" description="Disordered" evidence="1">
    <location>
        <begin position="1"/>
        <end position="164"/>
    </location>
</feature>
<feature type="compositionally biased region" description="Polar residues" evidence="1">
    <location>
        <begin position="16"/>
        <end position="27"/>
    </location>
</feature>
<protein>
    <submittedName>
        <fullName evidence="2">Uncharacterized protein</fullName>
    </submittedName>
</protein>
<name>A0A1L7WXN0_9HELO</name>
<proteinExistence type="predicted"/>
<organism evidence="2 3">
    <name type="scientific">Phialocephala subalpina</name>
    <dbReference type="NCBI Taxonomy" id="576137"/>
    <lineage>
        <taxon>Eukaryota</taxon>
        <taxon>Fungi</taxon>
        <taxon>Dikarya</taxon>
        <taxon>Ascomycota</taxon>
        <taxon>Pezizomycotina</taxon>
        <taxon>Leotiomycetes</taxon>
        <taxon>Helotiales</taxon>
        <taxon>Mollisiaceae</taxon>
        <taxon>Phialocephala</taxon>
        <taxon>Phialocephala fortinii species complex</taxon>
    </lineage>
</organism>
<feature type="compositionally biased region" description="Polar residues" evidence="1">
    <location>
        <begin position="55"/>
        <end position="66"/>
    </location>
</feature>
<keyword evidence="3" id="KW-1185">Reference proteome</keyword>
<gene>
    <name evidence="2" type="ORF">PAC_07419</name>
</gene>
<dbReference type="AlphaFoldDB" id="A0A1L7WXN0"/>
<dbReference type="Proteomes" id="UP000184330">
    <property type="component" value="Unassembled WGS sequence"/>
</dbReference>
<evidence type="ECO:0000313" key="2">
    <source>
        <dbReference type="EMBL" id="CZR57530.1"/>
    </source>
</evidence>